<dbReference type="InterPro" id="IPR000906">
    <property type="entry name" value="ZU5_dom"/>
</dbReference>
<comment type="caution">
    <text evidence="2">The sequence shown here is derived from an EMBL/GenBank/DDBJ whole genome shotgun (WGS) entry which is preliminary data.</text>
</comment>
<gene>
    <name evidence="2" type="ORF">CCH79_00015327</name>
</gene>
<reference evidence="2 3" key="1">
    <citation type="journal article" date="2018" name="G3 (Bethesda)">
        <title>A High-Quality Reference Genome for the Invasive Mosquitofish Gambusia affinis Using a Chicago Library.</title>
        <authorList>
            <person name="Hoffberg S.L."/>
            <person name="Troendle N.J."/>
            <person name="Glenn T.C."/>
            <person name="Mahmud O."/>
            <person name="Louha S."/>
            <person name="Chalopin D."/>
            <person name="Bennetzen J.L."/>
            <person name="Mauricio R."/>
        </authorList>
    </citation>
    <scope>NUCLEOTIDE SEQUENCE [LARGE SCALE GENOMIC DNA]</scope>
    <source>
        <strain evidence="2">NE01/NJP1002.9</strain>
        <tissue evidence="2">Muscle</tissue>
    </source>
</reference>
<feature type="domain" description="ZU5" evidence="1">
    <location>
        <begin position="22"/>
        <end position="100"/>
    </location>
</feature>
<dbReference type="Gene3D" id="2.60.220.30">
    <property type="match status" value="1"/>
</dbReference>
<evidence type="ECO:0000259" key="1">
    <source>
        <dbReference type="Pfam" id="PF00791"/>
    </source>
</evidence>
<evidence type="ECO:0000313" key="2">
    <source>
        <dbReference type="EMBL" id="PWA30513.1"/>
    </source>
</evidence>
<dbReference type="Pfam" id="PF00791">
    <property type="entry name" value="ZU5"/>
    <property type="match status" value="1"/>
</dbReference>
<dbReference type="EMBL" id="NHOQ01000384">
    <property type="protein sequence ID" value="PWA30513.1"/>
    <property type="molecule type" value="Genomic_DNA"/>
</dbReference>
<protein>
    <recommendedName>
        <fullName evidence="1">ZU5 domain-containing protein</fullName>
    </recommendedName>
</protein>
<dbReference type="Proteomes" id="UP000250572">
    <property type="component" value="Unassembled WGS sequence"/>
</dbReference>
<evidence type="ECO:0000313" key="3">
    <source>
        <dbReference type="Proteomes" id="UP000250572"/>
    </source>
</evidence>
<organism evidence="2 3">
    <name type="scientific">Gambusia affinis</name>
    <name type="common">Western mosquitofish</name>
    <name type="synonym">Heterandria affinis</name>
    <dbReference type="NCBI Taxonomy" id="33528"/>
    <lineage>
        <taxon>Eukaryota</taxon>
        <taxon>Metazoa</taxon>
        <taxon>Chordata</taxon>
        <taxon>Craniata</taxon>
        <taxon>Vertebrata</taxon>
        <taxon>Euteleostomi</taxon>
        <taxon>Actinopterygii</taxon>
        <taxon>Neopterygii</taxon>
        <taxon>Teleostei</taxon>
        <taxon>Neoteleostei</taxon>
        <taxon>Acanthomorphata</taxon>
        <taxon>Ovalentaria</taxon>
        <taxon>Atherinomorphae</taxon>
        <taxon>Cyprinodontiformes</taxon>
        <taxon>Poeciliidae</taxon>
        <taxon>Poeciliinae</taxon>
        <taxon>Gambusia</taxon>
    </lineage>
</organism>
<accession>A0A315W6J2</accession>
<proteinExistence type="predicted"/>
<dbReference type="AlphaFoldDB" id="A0A315W6J2"/>
<sequence length="207" mass="23222">MNTVCLSIAGRNQTCPSPLLFSFFVSSAGCHVFLPGGAELMFPPGCLMTTTKLMWGEKRPNRKWVWLEEHDILLSQPLELRPHGVTFLKPVEVCVPYHRTKRGEVVLRTFDGQTWSTLPTELRRGKELSASRPTLFSDSVYFLLPRLTMSLISSARSVLPLSIIAATSLDTDPGPAFFCPRAQQALQQNLSGIRLPLEDEELDFKLF</sequence>
<keyword evidence="3" id="KW-1185">Reference proteome</keyword>
<name>A0A315W6J2_GAMAF</name>